<protein>
    <submittedName>
        <fullName evidence="2">NAD(P)H-binding protein</fullName>
    </submittedName>
</protein>
<dbReference type="Pfam" id="PF13460">
    <property type="entry name" value="NAD_binding_10"/>
    <property type="match status" value="1"/>
</dbReference>
<feature type="domain" description="NAD(P)-binding" evidence="1">
    <location>
        <begin position="7"/>
        <end position="197"/>
    </location>
</feature>
<evidence type="ECO:0000313" key="2">
    <source>
        <dbReference type="EMBL" id="WXB00818.1"/>
    </source>
</evidence>
<evidence type="ECO:0000259" key="1">
    <source>
        <dbReference type="Pfam" id="PF13460"/>
    </source>
</evidence>
<dbReference type="Gene3D" id="3.40.50.720">
    <property type="entry name" value="NAD(P)-binding Rossmann-like Domain"/>
    <property type="match status" value="1"/>
</dbReference>
<reference evidence="2" key="1">
    <citation type="submission" date="2021-12" db="EMBL/GenBank/DDBJ databases">
        <title>Discovery of the Pendulisporaceae a myxobacterial family with distinct sporulation behavior and unique specialized metabolism.</title>
        <authorList>
            <person name="Garcia R."/>
            <person name="Popoff A."/>
            <person name="Bader C.D."/>
            <person name="Loehr J."/>
            <person name="Walesch S."/>
            <person name="Walt C."/>
            <person name="Boldt J."/>
            <person name="Bunk B."/>
            <person name="Haeckl F.J.F.P.J."/>
            <person name="Gunesch A.P."/>
            <person name="Birkelbach J."/>
            <person name="Nuebel U."/>
            <person name="Pietschmann T."/>
            <person name="Bach T."/>
            <person name="Mueller R."/>
        </authorList>
    </citation>
    <scope>NUCLEOTIDE SEQUENCE</scope>
    <source>
        <strain evidence="2">MSr11367</strain>
    </source>
</reference>
<dbReference type="InterPro" id="IPR016040">
    <property type="entry name" value="NAD(P)-bd_dom"/>
</dbReference>
<gene>
    <name evidence="2" type="ORF">LVJ94_28335</name>
</gene>
<keyword evidence="3" id="KW-1185">Reference proteome</keyword>
<dbReference type="SUPFAM" id="SSF51735">
    <property type="entry name" value="NAD(P)-binding Rossmann-fold domains"/>
    <property type="match status" value="1"/>
</dbReference>
<proteinExistence type="predicted"/>
<name>A0ABZ2KQ92_9BACT</name>
<dbReference type="PANTHER" id="PTHR43355:SF2">
    <property type="entry name" value="FLAVIN REDUCTASE (NADPH)"/>
    <property type="match status" value="1"/>
</dbReference>
<dbReference type="InterPro" id="IPR051606">
    <property type="entry name" value="Polyketide_Oxido-like"/>
</dbReference>
<accession>A0ABZ2KQ92</accession>
<organism evidence="2 3">
    <name type="scientific">Pendulispora rubella</name>
    <dbReference type="NCBI Taxonomy" id="2741070"/>
    <lineage>
        <taxon>Bacteria</taxon>
        <taxon>Pseudomonadati</taxon>
        <taxon>Myxococcota</taxon>
        <taxon>Myxococcia</taxon>
        <taxon>Myxococcales</taxon>
        <taxon>Sorangiineae</taxon>
        <taxon>Pendulisporaceae</taxon>
        <taxon>Pendulispora</taxon>
    </lineage>
</organism>
<dbReference type="PANTHER" id="PTHR43355">
    <property type="entry name" value="FLAVIN REDUCTASE (NADPH)"/>
    <property type="match status" value="1"/>
</dbReference>
<dbReference type="Proteomes" id="UP001374803">
    <property type="component" value="Chromosome"/>
</dbReference>
<dbReference type="RefSeq" id="WP_394830420.1">
    <property type="nucleotide sequence ID" value="NZ_CP089929.1"/>
</dbReference>
<evidence type="ECO:0000313" key="3">
    <source>
        <dbReference type="Proteomes" id="UP001374803"/>
    </source>
</evidence>
<sequence>MRIAVFGAAGNVGRRIVAEALARGHEVTAVVRDAARLEEVNAAARGRTGDAANVDDVAALGRGHDVVVGATRPPAGRERDLVTAARALLAGVAQTDARLVLVGGAATLAVPGGAGTKVMDDPRFLEPAYRAIALACAAQLEACRAEGSADWTYLSPPALLEPGTRTGHYRLGGDELLLDAAGQSVISMEDFAVAVLDEVERPAHRRARFTVGY</sequence>
<dbReference type="EMBL" id="CP089983">
    <property type="protein sequence ID" value="WXB00818.1"/>
    <property type="molecule type" value="Genomic_DNA"/>
</dbReference>
<dbReference type="InterPro" id="IPR036291">
    <property type="entry name" value="NAD(P)-bd_dom_sf"/>
</dbReference>